<evidence type="ECO:0000313" key="4">
    <source>
        <dbReference type="Proteomes" id="UP001500668"/>
    </source>
</evidence>
<evidence type="ECO:0000313" key="3">
    <source>
        <dbReference type="EMBL" id="GAA0601105.1"/>
    </source>
</evidence>
<feature type="region of interest" description="Disordered" evidence="1">
    <location>
        <begin position="26"/>
        <end position="137"/>
    </location>
</feature>
<name>A0ABN1FZN9_9ACTN</name>
<accession>A0ABN1FZN9</accession>
<comment type="caution">
    <text evidence="3">The sequence shown here is derived from an EMBL/GenBank/DDBJ whole genome shotgun (WGS) entry which is preliminary data.</text>
</comment>
<protein>
    <recommendedName>
        <fullName evidence="5">Lipoprotein</fullName>
    </recommendedName>
</protein>
<evidence type="ECO:0000256" key="1">
    <source>
        <dbReference type="SAM" id="MobiDB-lite"/>
    </source>
</evidence>
<dbReference type="RefSeq" id="WP_344074410.1">
    <property type="nucleotide sequence ID" value="NZ_BAAACA010000016.1"/>
</dbReference>
<keyword evidence="2" id="KW-0732">Signal</keyword>
<proteinExistence type="predicted"/>
<reference evidence="3 4" key="1">
    <citation type="journal article" date="2019" name="Int. J. Syst. Evol. Microbiol.">
        <title>The Global Catalogue of Microorganisms (GCM) 10K type strain sequencing project: providing services to taxonomists for standard genome sequencing and annotation.</title>
        <authorList>
            <consortium name="The Broad Institute Genomics Platform"/>
            <consortium name="The Broad Institute Genome Sequencing Center for Infectious Disease"/>
            <person name="Wu L."/>
            <person name="Ma J."/>
        </authorList>
    </citation>
    <scope>NUCLEOTIDE SEQUENCE [LARGE SCALE GENOMIC DNA]</scope>
    <source>
        <strain evidence="3 4">JCM 5067</strain>
    </source>
</reference>
<gene>
    <name evidence="3" type="ORF">GCM10010394_33240</name>
</gene>
<keyword evidence="4" id="KW-1185">Reference proteome</keyword>
<feature type="signal peptide" evidence="2">
    <location>
        <begin position="1"/>
        <end position="22"/>
    </location>
</feature>
<dbReference type="EMBL" id="BAAACA010000016">
    <property type="protein sequence ID" value="GAA0601105.1"/>
    <property type="molecule type" value="Genomic_DNA"/>
</dbReference>
<dbReference type="Proteomes" id="UP001500668">
    <property type="component" value="Unassembled WGS sequence"/>
</dbReference>
<sequence>MMKPRNVPGAVLVAGLLCVALAGCGTEKAPGAAGEGRPSSSPSLAAAKQPCPPDETTEDTASGGGVDETSEEASPGTGVDETTDETTDDGAGSAEPPTDETTDKGSGSAEPPTGETTDDDAGDAGPPTEGTAPPCLPAGWFDMTQEFTDYYAKHLTKADDGMWPFLVAARLRQEGDSVKALVTVNFIPSGADDYEGRRIAEVFAAWRHETYGDKGRLRIETRSGGRVVEQTW</sequence>
<feature type="chain" id="PRO_5046532470" description="Lipoprotein" evidence="2">
    <location>
        <begin position="23"/>
        <end position="232"/>
    </location>
</feature>
<dbReference type="PROSITE" id="PS51257">
    <property type="entry name" value="PROKAR_LIPOPROTEIN"/>
    <property type="match status" value="1"/>
</dbReference>
<evidence type="ECO:0000256" key="2">
    <source>
        <dbReference type="SAM" id="SignalP"/>
    </source>
</evidence>
<evidence type="ECO:0008006" key="5">
    <source>
        <dbReference type="Google" id="ProtNLM"/>
    </source>
</evidence>
<organism evidence="3 4">
    <name type="scientific">Streptomyces crystallinus</name>
    <dbReference type="NCBI Taxonomy" id="68191"/>
    <lineage>
        <taxon>Bacteria</taxon>
        <taxon>Bacillati</taxon>
        <taxon>Actinomycetota</taxon>
        <taxon>Actinomycetes</taxon>
        <taxon>Kitasatosporales</taxon>
        <taxon>Streptomycetaceae</taxon>
        <taxon>Streptomyces</taxon>
    </lineage>
</organism>